<reference evidence="1 2" key="1">
    <citation type="submission" date="2020-08" db="EMBL/GenBank/DDBJ databases">
        <title>Genomic Encyclopedia of Type Strains, Phase IV (KMG-IV): sequencing the most valuable type-strain genomes for metagenomic binning, comparative biology and taxonomic classification.</title>
        <authorList>
            <person name="Goeker M."/>
        </authorList>
    </citation>
    <scope>NUCLEOTIDE SEQUENCE [LARGE SCALE GENOMIC DNA]</scope>
    <source>
        <strain evidence="1 2">DSM 14878</strain>
    </source>
</reference>
<proteinExistence type="predicted"/>
<accession>A0A7W6A7K6</accession>
<protein>
    <recommendedName>
        <fullName evidence="3">Abi family protein</fullName>
    </recommendedName>
</protein>
<organism evidence="1 2">
    <name type="scientific">Brevundimonas mediterranea</name>
    <dbReference type="NCBI Taxonomy" id="74329"/>
    <lineage>
        <taxon>Bacteria</taxon>
        <taxon>Pseudomonadati</taxon>
        <taxon>Pseudomonadota</taxon>
        <taxon>Alphaproteobacteria</taxon>
        <taxon>Caulobacterales</taxon>
        <taxon>Caulobacteraceae</taxon>
        <taxon>Brevundimonas</taxon>
    </lineage>
</organism>
<comment type="caution">
    <text evidence="1">The sequence shown here is derived from an EMBL/GenBank/DDBJ whole genome shotgun (WGS) entry which is preliminary data.</text>
</comment>
<evidence type="ECO:0000313" key="1">
    <source>
        <dbReference type="EMBL" id="MBB3873215.1"/>
    </source>
</evidence>
<evidence type="ECO:0008006" key="3">
    <source>
        <dbReference type="Google" id="ProtNLM"/>
    </source>
</evidence>
<gene>
    <name evidence="1" type="ORF">GGR11_002768</name>
</gene>
<name>A0A7W6A7K6_9CAUL</name>
<sequence length="220" mass="24986">MPFTPQEITDLPDVISAPRFATYLQAKQGHVDQALELYAWNMEVSAAFMVPLHLCEVAIRNAAGDAIEAVHGANWPWVNGFIRSLPVPRRQTDYDPQRNLRTVAGRQPTVGKVVSELNFAFWEKVFTQGQDSRIWDAHLRTVLPGIPAGLTVAQARAQIFLDLERIRKFRNRIAHHEPIFARNLPNDYASIRELVEYRRAEAANWLGKVERVTGLIAIRP</sequence>
<evidence type="ECO:0000313" key="2">
    <source>
        <dbReference type="Proteomes" id="UP000532936"/>
    </source>
</evidence>
<dbReference type="RefSeq" id="WP_221205270.1">
    <property type="nucleotide sequence ID" value="NZ_JACIDA010000002.1"/>
</dbReference>
<dbReference type="AlphaFoldDB" id="A0A7W6A7K6"/>
<dbReference type="Proteomes" id="UP000532936">
    <property type="component" value="Unassembled WGS sequence"/>
</dbReference>
<dbReference type="EMBL" id="JACIDA010000002">
    <property type="protein sequence ID" value="MBB3873215.1"/>
    <property type="molecule type" value="Genomic_DNA"/>
</dbReference>